<organism evidence="11 12">
    <name type="scientific">Ancylomarina longa</name>
    <dbReference type="NCBI Taxonomy" id="2487017"/>
    <lineage>
        <taxon>Bacteria</taxon>
        <taxon>Pseudomonadati</taxon>
        <taxon>Bacteroidota</taxon>
        <taxon>Bacteroidia</taxon>
        <taxon>Marinilabiliales</taxon>
        <taxon>Marinifilaceae</taxon>
        <taxon>Ancylomarina</taxon>
    </lineage>
</organism>
<evidence type="ECO:0000256" key="8">
    <source>
        <dbReference type="ARBA" id="ARBA00023098"/>
    </source>
</evidence>
<dbReference type="GO" id="GO:0005543">
    <property type="term" value="F:phospholipid binding"/>
    <property type="evidence" value="ECO:0007669"/>
    <property type="project" value="TreeGrafter"/>
</dbReference>
<dbReference type="PANTHER" id="PTHR30372:SF4">
    <property type="entry name" value="LIPID-A-DISACCHARIDE SYNTHASE, MITOCHONDRIAL-RELATED"/>
    <property type="match status" value="1"/>
</dbReference>
<proteinExistence type="predicted"/>
<evidence type="ECO:0000256" key="6">
    <source>
        <dbReference type="ARBA" id="ARBA00022676"/>
    </source>
</evidence>
<keyword evidence="5" id="KW-0441">Lipid A biosynthesis</keyword>
<dbReference type="InterPro" id="IPR003835">
    <property type="entry name" value="Glyco_trans_19"/>
</dbReference>
<keyword evidence="7 11" id="KW-0808">Transferase</keyword>
<dbReference type="NCBIfam" id="TIGR00215">
    <property type="entry name" value="lpxB"/>
    <property type="match status" value="1"/>
</dbReference>
<dbReference type="OrthoDB" id="9801642at2"/>
<evidence type="ECO:0000256" key="3">
    <source>
        <dbReference type="ARBA" id="ARBA00020902"/>
    </source>
</evidence>
<protein>
    <recommendedName>
        <fullName evidence="3 10">Lipid-A-disaccharide synthase</fullName>
        <ecNumber evidence="2 10">2.4.1.182</ecNumber>
    </recommendedName>
</protein>
<dbReference type="GO" id="GO:0016020">
    <property type="term" value="C:membrane"/>
    <property type="evidence" value="ECO:0007669"/>
    <property type="project" value="GOC"/>
</dbReference>
<dbReference type="GO" id="GO:0008915">
    <property type="term" value="F:lipid-A-disaccharide synthase activity"/>
    <property type="evidence" value="ECO:0007669"/>
    <property type="project" value="UniProtKB-UniRule"/>
</dbReference>
<dbReference type="EC" id="2.4.1.182" evidence="2 10"/>
<evidence type="ECO:0000256" key="7">
    <source>
        <dbReference type="ARBA" id="ARBA00022679"/>
    </source>
</evidence>
<dbReference type="Pfam" id="PF02684">
    <property type="entry name" value="LpxB"/>
    <property type="match status" value="1"/>
</dbReference>
<dbReference type="SUPFAM" id="SSF53756">
    <property type="entry name" value="UDP-Glycosyltransferase/glycogen phosphorylase"/>
    <property type="match status" value="1"/>
</dbReference>
<evidence type="ECO:0000256" key="10">
    <source>
        <dbReference type="NCBIfam" id="TIGR00215"/>
    </source>
</evidence>
<dbReference type="GO" id="GO:0009245">
    <property type="term" value="P:lipid A biosynthetic process"/>
    <property type="evidence" value="ECO:0007669"/>
    <property type="project" value="UniProtKB-UniRule"/>
</dbReference>
<comment type="function">
    <text evidence="1">Condensation of UDP-2,3-diacylglucosamine and 2,3-diacylglucosamine-1-phosphate to form lipid A disaccharide, a precursor of lipid A, a phosphorylated glycolipid that anchors the lipopolysaccharide to the outer membrane of the cell.</text>
</comment>
<reference evidence="11 12" key="1">
    <citation type="submission" date="2018-11" db="EMBL/GenBank/DDBJ databases">
        <title>Parancylomarina longa gen. nov., sp. nov., isolated from sediments of southern Okinawa.</title>
        <authorList>
            <person name="Fu T."/>
        </authorList>
    </citation>
    <scope>NUCLEOTIDE SEQUENCE [LARGE SCALE GENOMIC DNA]</scope>
    <source>
        <strain evidence="11 12">T3-2 S1-C</strain>
    </source>
</reference>
<evidence type="ECO:0000313" key="11">
    <source>
        <dbReference type="EMBL" id="RUT78592.1"/>
    </source>
</evidence>
<accession>A0A434AVS6</accession>
<evidence type="ECO:0000256" key="5">
    <source>
        <dbReference type="ARBA" id="ARBA00022556"/>
    </source>
</evidence>
<comment type="catalytic activity">
    <reaction evidence="9">
        <text>a lipid X + a UDP-2-N,3-O-bis[(3R)-3-hydroxyacyl]-alpha-D-glucosamine = a lipid A disaccharide + UDP + H(+)</text>
        <dbReference type="Rhea" id="RHEA:67828"/>
        <dbReference type="ChEBI" id="CHEBI:15378"/>
        <dbReference type="ChEBI" id="CHEBI:58223"/>
        <dbReference type="ChEBI" id="CHEBI:137748"/>
        <dbReference type="ChEBI" id="CHEBI:176338"/>
        <dbReference type="ChEBI" id="CHEBI:176343"/>
        <dbReference type="EC" id="2.4.1.182"/>
    </reaction>
</comment>
<evidence type="ECO:0000256" key="4">
    <source>
        <dbReference type="ARBA" id="ARBA00022516"/>
    </source>
</evidence>
<dbReference type="PANTHER" id="PTHR30372">
    <property type="entry name" value="LIPID-A-DISACCHARIDE SYNTHASE"/>
    <property type="match status" value="1"/>
</dbReference>
<dbReference type="EMBL" id="RJJX01000007">
    <property type="protein sequence ID" value="RUT78592.1"/>
    <property type="molecule type" value="Genomic_DNA"/>
</dbReference>
<evidence type="ECO:0000256" key="2">
    <source>
        <dbReference type="ARBA" id="ARBA00012687"/>
    </source>
</evidence>
<keyword evidence="12" id="KW-1185">Reference proteome</keyword>
<dbReference type="Proteomes" id="UP000282985">
    <property type="component" value="Unassembled WGS sequence"/>
</dbReference>
<evidence type="ECO:0000256" key="1">
    <source>
        <dbReference type="ARBA" id="ARBA00002056"/>
    </source>
</evidence>
<evidence type="ECO:0000256" key="9">
    <source>
        <dbReference type="ARBA" id="ARBA00048975"/>
    </source>
</evidence>
<comment type="caution">
    <text evidence="11">The sequence shown here is derived from an EMBL/GenBank/DDBJ whole genome shotgun (WGS) entry which is preliminary data.</text>
</comment>
<dbReference type="RefSeq" id="WP_127343291.1">
    <property type="nucleotide sequence ID" value="NZ_RJJX01000007.1"/>
</dbReference>
<keyword evidence="8" id="KW-0443">Lipid metabolism</keyword>
<name>A0A434AVS6_9BACT</name>
<keyword evidence="6 11" id="KW-0328">Glycosyltransferase</keyword>
<evidence type="ECO:0000313" key="12">
    <source>
        <dbReference type="Proteomes" id="UP000282985"/>
    </source>
</evidence>
<gene>
    <name evidence="11" type="ORF">DLK05_07065</name>
</gene>
<sequence>MNYYIIAGEASGDLHASNLMKALKVEDTDAHFRFWGGDLMQAQGGELVKHYRETAFMGFVTVLKNLGKIRANFKLCEKDLLSYQPDVLILVDYPGFNLRMAKFARKHGIRVHYYISPKIWAWKEGRVKQIKVNVDRMFTIFPFETEFYKKHNYPVSFGGNPLLDAIENRPNKEESFADFTAKNQLSDLPIIALLAGSRKQEIERILPVMLDTISSFPDHQFVVAAAPSIDKAFYANIVGDRKVAFVYGQTYDLLQQSKAALVTSGTATLETALLRIPQVVCYLTGGGKLLYAIGKRLLHVKYISLVNLVMDQLIVKELIQQYCNPKDISEELTLILDNMEYRNKMLHNYQLLHEKLGGAGASARFAKMIYEDLQVHCAGSISKV</sequence>
<dbReference type="AlphaFoldDB" id="A0A434AVS6"/>
<keyword evidence="4" id="KW-0444">Lipid biosynthesis</keyword>